<dbReference type="PANTHER" id="PTHR33414:SF5">
    <property type="entry name" value="OS02G0817100 PROTEIN"/>
    <property type="match status" value="1"/>
</dbReference>
<dbReference type="Proteomes" id="UP000275267">
    <property type="component" value="Unassembled WGS sequence"/>
</dbReference>
<dbReference type="InterPro" id="IPR039614">
    <property type="entry name" value="PMI1-like"/>
</dbReference>
<reference evidence="2" key="1">
    <citation type="journal article" date="2019" name="Nat. Commun.">
        <title>The genome of broomcorn millet.</title>
        <authorList>
            <person name="Zou C."/>
            <person name="Miki D."/>
            <person name="Li D."/>
            <person name="Tang Q."/>
            <person name="Xiao L."/>
            <person name="Rajput S."/>
            <person name="Deng P."/>
            <person name="Jia W."/>
            <person name="Huang R."/>
            <person name="Zhang M."/>
            <person name="Sun Y."/>
            <person name="Hu J."/>
            <person name="Fu X."/>
            <person name="Schnable P.S."/>
            <person name="Li F."/>
            <person name="Zhang H."/>
            <person name="Feng B."/>
            <person name="Zhu X."/>
            <person name="Liu R."/>
            <person name="Schnable J.C."/>
            <person name="Zhu J.-K."/>
            <person name="Zhang H."/>
        </authorList>
    </citation>
    <scope>NUCLEOTIDE SEQUENCE [LARGE SCALE GENOMIC DNA]</scope>
</reference>
<dbReference type="AlphaFoldDB" id="A0A3L6QJ54"/>
<evidence type="ECO:0008006" key="3">
    <source>
        <dbReference type="Google" id="ProtNLM"/>
    </source>
</evidence>
<dbReference type="PANTHER" id="PTHR33414">
    <property type="entry name" value="PROTEIN PLASTID MOVEMENT IMPAIRED 1-RELATED 1"/>
    <property type="match status" value="1"/>
</dbReference>
<dbReference type="OrthoDB" id="773002at2759"/>
<proteinExistence type="predicted"/>
<organism evidence="1 2">
    <name type="scientific">Panicum miliaceum</name>
    <name type="common">Proso millet</name>
    <name type="synonym">Broomcorn millet</name>
    <dbReference type="NCBI Taxonomy" id="4540"/>
    <lineage>
        <taxon>Eukaryota</taxon>
        <taxon>Viridiplantae</taxon>
        <taxon>Streptophyta</taxon>
        <taxon>Embryophyta</taxon>
        <taxon>Tracheophyta</taxon>
        <taxon>Spermatophyta</taxon>
        <taxon>Magnoliopsida</taxon>
        <taxon>Liliopsida</taxon>
        <taxon>Poales</taxon>
        <taxon>Poaceae</taxon>
        <taxon>PACMAD clade</taxon>
        <taxon>Panicoideae</taxon>
        <taxon>Panicodae</taxon>
        <taxon>Paniceae</taxon>
        <taxon>Panicinae</taxon>
        <taxon>Panicum</taxon>
        <taxon>Panicum sect. Panicum</taxon>
    </lineage>
</organism>
<protein>
    <recommendedName>
        <fullName evidence="3">C2 NT-type domain-containing protein</fullName>
    </recommendedName>
</protein>
<evidence type="ECO:0000313" key="1">
    <source>
        <dbReference type="EMBL" id="RLM79792.1"/>
    </source>
</evidence>
<name>A0A3L6QJ54_PANMI</name>
<gene>
    <name evidence="1" type="ORF">C2845_PM12G30960</name>
</gene>
<sequence>MVGKPQHHHHGSSSLGAEELNLLHMARGSPDGGGRGESRGALGQWKCRLLGSLGGLLPRRARCVVCLQVQHVTGLPQAAEGRGVVVGWRSKGGEGEHTAPARVTRGAAAFDEVFLHYFSAGGATLRSFTVWAALLDSPANGDLGAFPVDLTEVAPVETSNPKFGGKALSFSLGGAAAGAVLTVSIYCRVMEPEENHGANGHAREKKNKGKGSYASCLPDLSCLRNRQVAAASGSARRATSIRSDRGGFITIENSVAEMDGAGGAAFRVAEDVDEEGAGFITMEKGTVSSRSRRPLPDTVSSVDEEDEKPCLFMELSEEAASVASAFDVEKVEGEFLAMLEDKYWARSKEIEKGLSDAEMELAKAEQAWKSKVGAAIVEEEEYKELVRRWSARETMNSQSAASTGCSWGFGFGSPI</sequence>
<evidence type="ECO:0000313" key="2">
    <source>
        <dbReference type="Proteomes" id="UP000275267"/>
    </source>
</evidence>
<dbReference type="EMBL" id="PQIB02000012">
    <property type="protein sequence ID" value="RLM79792.1"/>
    <property type="molecule type" value="Genomic_DNA"/>
</dbReference>
<comment type="caution">
    <text evidence="1">The sequence shown here is derived from an EMBL/GenBank/DDBJ whole genome shotgun (WGS) entry which is preliminary data.</text>
</comment>
<keyword evidence="2" id="KW-1185">Reference proteome</keyword>
<accession>A0A3L6QJ54</accession>